<protein>
    <submittedName>
        <fullName evidence="1">Uncharacterized protein</fullName>
    </submittedName>
</protein>
<organism evidence="1 2">
    <name type="scientific">Lentinula lateritia</name>
    <dbReference type="NCBI Taxonomy" id="40482"/>
    <lineage>
        <taxon>Eukaryota</taxon>
        <taxon>Fungi</taxon>
        <taxon>Dikarya</taxon>
        <taxon>Basidiomycota</taxon>
        <taxon>Agaricomycotina</taxon>
        <taxon>Agaricomycetes</taxon>
        <taxon>Agaricomycetidae</taxon>
        <taxon>Agaricales</taxon>
        <taxon>Marasmiineae</taxon>
        <taxon>Omphalotaceae</taxon>
        <taxon>Lentinula</taxon>
    </lineage>
</organism>
<reference evidence="1" key="2">
    <citation type="journal article" date="2023" name="Proc. Natl. Acad. Sci. U.S.A.">
        <title>A global phylogenomic analysis of the shiitake genus Lentinula.</title>
        <authorList>
            <person name="Sierra-Patev S."/>
            <person name="Min B."/>
            <person name="Naranjo-Ortiz M."/>
            <person name="Looney B."/>
            <person name="Konkel Z."/>
            <person name="Slot J.C."/>
            <person name="Sakamoto Y."/>
            <person name="Steenwyk J.L."/>
            <person name="Rokas A."/>
            <person name="Carro J."/>
            <person name="Camarero S."/>
            <person name="Ferreira P."/>
            <person name="Molpeceres G."/>
            <person name="Ruiz-Duenas F.J."/>
            <person name="Serrano A."/>
            <person name="Henrissat B."/>
            <person name="Drula E."/>
            <person name="Hughes K.W."/>
            <person name="Mata J.L."/>
            <person name="Ishikawa N.K."/>
            <person name="Vargas-Isla R."/>
            <person name="Ushijima S."/>
            <person name="Smith C.A."/>
            <person name="Donoghue J."/>
            <person name="Ahrendt S."/>
            <person name="Andreopoulos W."/>
            <person name="He G."/>
            <person name="LaButti K."/>
            <person name="Lipzen A."/>
            <person name="Ng V."/>
            <person name="Riley R."/>
            <person name="Sandor L."/>
            <person name="Barry K."/>
            <person name="Martinez A.T."/>
            <person name="Xiao Y."/>
            <person name="Gibbons J.G."/>
            <person name="Terashima K."/>
            <person name="Grigoriev I.V."/>
            <person name="Hibbett D."/>
        </authorList>
    </citation>
    <scope>NUCLEOTIDE SEQUENCE</scope>
    <source>
        <strain evidence="1">Sp2 HRB7682 ss15</strain>
    </source>
</reference>
<dbReference type="AlphaFoldDB" id="A0A9W9B0D3"/>
<accession>A0A9W9B0D3</accession>
<sequence>MVYDVHTTKRLLSSRAWMLLRTWIVRSIHTLYATLRRNTSSNEPDMAGIHHANKDEEREALMVLTAEEKP</sequence>
<evidence type="ECO:0000313" key="1">
    <source>
        <dbReference type="EMBL" id="KAJ4494809.1"/>
    </source>
</evidence>
<dbReference type="EMBL" id="JANVFS010000002">
    <property type="protein sequence ID" value="KAJ4494809.1"/>
    <property type="molecule type" value="Genomic_DNA"/>
</dbReference>
<proteinExistence type="predicted"/>
<name>A0A9W9B0D3_9AGAR</name>
<comment type="caution">
    <text evidence="1">The sequence shown here is derived from an EMBL/GenBank/DDBJ whole genome shotgun (WGS) entry which is preliminary data.</text>
</comment>
<reference evidence="1" key="1">
    <citation type="submission" date="2022-08" db="EMBL/GenBank/DDBJ databases">
        <authorList>
            <consortium name="DOE Joint Genome Institute"/>
            <person name="Min B."/>
            <person name="Riley R."/>
            <person name="Sierra-Patev S."/>
            <person name="Naranjo-Ortiz M."/>
            <person name="Looney B."/>
            <person name="Konkel Z."/>
            <person name="Slot J.C."/>
            <person name="Sakamoto Y."/>
            <person name="Steenwyk J.L."/>
            <person name="Rokas A."/>
            <person name="Carro J."/>
            <person name="Camarero S."/>
            <person name="Ferreira P."/>
            <person name="Molpeceres G."/>
            <person name="Ruiz-Duenas F.J."/>
            <person name="Serrano A."/>
            <person name="Henrissat B."/>
            <person name="Drula E."/>
            <person name="Hughes K.W."/>
            <person name="Mata J.L."/>
            <person name="Ishikawa N.K."/>
            <person name="Vargas-Isla R."/>
            <person name="Ushijima S."/>
            <person name="Smith C.A."/>
            <person name="Ahrendt S."/>
            <person name="Andreopoulos W."/>
            <person name="He G."/>
            <person name="Labutti K."/>
            <person name="Lipzen A."/>
            <person name="Ng V."/>
            <person name="Sandor L."/>
            <person name="Barry K."/>
            <person name="Martinez A.T."/>
            <person name="Xiao Y."/>
            <person name="Gibbons J.G."/>
            <person name="Terashima K."/>
            <person name="Hibbett D.S."/>
            <person name="Grigoriev I.V."/>
        </authorList>
    </citation>
    <scope>NUCLEOTIDE SEQUENCE</scope>
    <source>
        <strain evidence="1">Sp2 HRB7682 ss15</strain>
    </source>
</reference>
<dbReference type="Proteomes" id="UP001150238">
    <property type="component" value="Unassembled WGS sequence"/>
</dbReference>
<gene>
    <name evidence="1" type="ORF">C8J55DRAFT_105665</name>
</gene>
<evidence type="ECO:0000313" key="2">
    <source>
        <dbReference type="Proteomes" id="UP001150238"/>
    </source>
</evidence>